<evidence type="ECO:0000313" key="3">
    <source>
        <dbReference type="Proteomes" id="UP000800036"/>
    </source>
</evidence>
<feature type="compositionally biased region" description="Basic and acidic residues" evidence="1">
    <location>
        <begin position="421"/>
        <end position="437"/>
    </location>
</feature>
<dbReference type="OrthoDB" id="3795190at2759"/>
<feature type="compositionally biased region" description="Polar residues" evidence="1">
    <location>
        <begin position="317"/>
        <end position="350"/>
    </location>
</feature>
<protein>
    <submittedName>
        <fullName evidence="2">Uncharacterized protein</fullName>
    </submittedName>
</protein>
<name>A0A6A5VEE4_9PLEO</name>
<feature type="compositionally biased region" description="Low complexity" evidence="1">
    <location>
        <begin position="194"/>
        <end position="205"/>
    </location>
</feature>
<reference evidence="2" key="1">
    <citation type="journal article" date="2020" name="Stud. Mycol.">
        <title>101 Dothideomycetes genomes: a test case for predicting lifestyles and emergence of pathogens.</title>
        <authorList>
            <person name="Haridas S."/>
            <person name="Albert R."/>
            <person name="Binder M."/>
            <person name="Bloem J."/>
            <person name="Labutti K."/>
            <person name="Salamov A."/>
            <person name="Andreopoulos B."/>
            <person name="Baker S."/>
            <person name="Barry K."/>
            <person name="Bills G."/>
            <person name="Bluhm B."/>
            <person name="Cannon C."/>
            <person name="Castanera R."/>
            <person name="Culley D."/>
            <person name="Daum C."/>
            <person name="Ezra D."/>
            <person name="Gonzalez J."/>
            <person name="Henrissat B."/>
            <person name="Kuo A."/>
            <person name="Liang C."/>
            <person name="Lipzen A."/>
            <person name="Lutzoni F."/>
            <person name="Magnuson J."/>
            <person name="Mondo S."/>
            <person name="Nolan M."/>
            <person name="Ohm R."/>
            <person name="Pangilinan J."/>
            <person name="Park H.-J."/>
            <person name="Ramirez L."/>
            <person name="Alfaro M."/>
            <person name="Sun H."/>
            <person name="Tritt A."/>
            <person name="Yoshinaga Y."/>
            <person name="Zwiers L.-H."/>
            <person name="Turgeon B."/>
            <person name="Goodwin S."/>
            <person name="Spatafora J."/>
            <person name="Crous P."/>
            <person name="Grigoriev I."/>
        </authorList>
    </citation>
    <scope>NUCLEOTIDE SEQUENCE</scope>
    <source>
        <strain evidence="2">CBS 107.79</strain>
    </source>
</reference>
<organism evidence="2 3">
    <name type="scientific">Bimuria novae-zelandiae CBS 107.79</name>
    <dbReference type="NCBI Taxonomy" id="1447943"/>
    <lineage>
        <taxon>Eukaryota</taxon>
        <taxon>Fungi</taxon>
        <taxon>Dikarya</taxon>
        <taxon>Ascomycota</taxon>
        <taxon>Pezizomycotina</taxon>
        <taxon>Dothideomycetes</taxon>
        <taxon>Pleosporomycetidae</taxon>
        <taxon>Pleosporales</taxon>
        <taxon>Massarineae</taxon>
        <taxon>Didymosphaeriaceae</taxon>
        <taxon>Bimuria</taxon>
    </lineage>
</organism>
<dbReference type="Proteomes" id="UP000800036">
    <property type="component" value="Unassembled WGS sequence"/>
</dbReference>
<feature type="region of interest" description="Disordered" evidence="1">
    <location>
        <begin position="194"/>
        <end position="279"/>
    </location>
</feature>
<proteinExistence type="predicted"/>
<feature type="compositionally biased region" description="Low complexity" evidence="1">
    <location>
        <begin position="410"/>
        <end position="420"/>
    </location>
</feature>
<feature type="region of interest" description="Disordered" evidence="1">
    <location>
        <begin position="299"/>
        <end position="350"/>
    </location>
</feature>
<feature type="compositionally biased region" description="Polar residues" evidence="1">
    <location>
        <begin position="60"/>
        <end position="80"/>
    </location>
</feature>
<feature type="region of interest" description="Disordered" evidence="1">
    <location>
        <begin position="60"/>
        <end position="82"/>
    </location>
</feature>
<accession>A0A6A5VEE4</accession>
<feature type="region of interest" description="Disordered" evidence="1">
    <location>
        <begin position="409"/>
        <end position="443"/>
    </location>
</feature>
<dbReference type="AlphaFoldDB" id="A0A6A5VEE4"/>
<keyword evidence="3" id="KW-1185">Reference proteome</keyword>
<dbReference type="EMBL" id="ML976675">
    <property type="protein sequence ID" value="KAF1974332.1"/>
    <property type="molecule type" value="Genomic_DNA"/>
</dbReference>
<sequence>MYIIVAGPIVLSVLSHLVSFPVPHYWFVYHFLWPKITSAYNWCVAAMSAAMTFTPQHPSPLARTTSPFKNPRTAPSTPGNTEHVWDEYEKRAVENARRRDTMWSTSRRQTQQSRFSSATVLDIIKSYDPHSSPRVPSIKDSPRFDFGFPTQQRPQLPVTESTTVAICKTCKGSITSTLGICEACKKTIVLSSPAQATPPLTPTTQSFTLADPTQKGETSPANKDMRTSTSPKRRSRRISSAQLVDPPIRLSSLRPPPPSQSTPRLSAETSRPRNASLPGSFETLKRLPISRKPVPLYASVPATPTTPPSTAHSYHSATRTRPCSLANITTPPVTETSSYRSTRHNSATPSELSTLFPYLSSSTTTTSPPSVYRASYQLQNTMSAWEDSDSEDEEKVGLVKYWRGRKWRSSRGSLGSQSGQARRESTETGNEEERRSAEMPVGGRKRRGFVRVISCGCGVQ</sequence>
<evidence type="ECO:0000256" key="1">
    <source>
        <dbReference type="SAM" id="MobiDB-lite"/>
    </source>
</evidence>
<feature type="compositionally biased region" description="Low complexity" evidence="1">
    <location>
        <begin position="299"/>
        <end position="316"/>
    </location>
</feature>
<evidence type="ECO:0000313" key="2">
    <source>
        <dbReference type="EMBL" id="KAF1974332.1"/>
    </source>
</evidence>
<gene>
    <name evidence="2" type="ORF">BU23DRAFT_115166</name>
</gene>